<dbReference type="Proteomes" id="UP000199682">
    <property type="component" value="Unassembled WGS sequence"/>
</dbReference>
<dbReference type="Pfam" id="PF02517">
    <property type="entry name" value="Rce1-like"/>
    <property type="match status" value="1"/>
</dbReference>
<evidence type="ECO:0000313" key="3">
    <source>
        <dbReference type="EMBL" id="SDJ07291.1"/>
    </source>
</evidence>
<dbReference type="RefSeq" id="WP_090003915.1">
    <property type="nucleotide sequence ID" value="NZ_FNET01000001.1"/>
</dbReference>
<protein>
    <recommendedName>
        <fullName evidence="2">CAAX prenyl protease 2/Lysostaphin resistance protein A-like domain-containing protein</fullName>
    </recommendedName>
</protein>
<accession>A0A1G8QRM3</accession>
<gene>
    <name evidence="3" type="ORF">SAMN04488074_101434</name>
</gene>
<name>A0A1G8QRM3_9PSEU</name>
<evidence type="ECO:0000313" key="4">
    <source>
        <dbReference type="Proteomes" id="UP000199682"/>
    </source>
</evidence>
<evidence type="ECO:0000256" key="1">
    <source>
        <dbReference type="SAM" id="Phobius"/>
    </source>
</evidence>
<feature type="transmembrane region" description="Helical" evidence="1">
    <location>
        <begin position="188"/>
        <end position="206"/>
    </location>
</feature>
<dbReference type="PANTHER" id="PTHR39430">
    <property type="entry name" value="MEMBRANE-ASSOCIATED PROTEASE-RELATED"/>
    <property type="match status" value="1"/>
</dbReference>
<dbReference type="AlphaFoldDB" id="A0A1G8QRM3"/>
<dbReference type="GO" id="GO:0004175">
    <property type="term" value="F:endopeptidase activity"/>
    <property type="evidence" value="ECO:0007669"/>
    <property type="project" value="UniProtKB-ARBA"/>
</dbReference>
<feature type="transmembrane region" description="Helical" evidence="1">
    <location>
        <begin position="160"/>
        <end position="181"/>
    </location>
</feature>
<reference evidence="4" key="1">
    <citation type="submission" date="2016-10" db="EMBL/GenBank/DDBJ databases">
        <authorList>
            <person name="Varghese N."/>
            <person name="Submissions S."/>
        </authorList>
    </citation>
    <scope>NUCLEOTIDE SEQUENCE [LARGE SCALE GENOMIC DNA]</scope>
    <source>
        <strain evidence="4">DSM 44796</strain>
    </source>
</reference>
<keyword evidence="1" id="KW-0472">Membrane</keyword>
<feature type="transmembrane region" description="Helical" evidence="1">
    <location>
        <begin position="70"/>
        <end position="90"/>
    </location>
</feature>
<feature type="transmembrane region" description="Helical" evidence="1">
    <location>
        <begin position="135"/>
        <end position="154"/>
    </location>
</feature>
<feature type="domain" description="CAAX prenyl protease 2/Lysostaphin resistance protein A-like" evidence="2">
    <location>
        <begin position="105"/>
        <end position="196"/>
    </location>
</feature>
<proteinExistence type="predicted"/>
<organism evidence="3 4">
    <name type="scientific">Lentzea albidocapillata subsp. violacea</name>
    <dbReference type="NCBI Taxonomy" id="128104"/>
    <lineage>
        <taxon>Bacteria</taxon>
        <taxon>Bacillati</taxon>
        <taxon>Actinomycetota</taxon>
        <taxon>Actinomycetes</taxon>
        <taxon>Pseudonocardiales</taxon>
        <taxon>Pseudonocardiaceae</taxon>
        <taxon>Lentzea</taxon>
    </lineage>
</organism>
<keyword evidence="1" id="KW-0812">Transmembrane</keyword>
<evidence type="ECO:0000259" key="2">
    <source>
        <dbReference type="Pfam" id="PF02517"/>
    </source>
</evidence>
<feature type="transmembrane region" description="Helical" evidence="1">
    <location>
        <begin position="33"/>
        <end position="50"/>
    </location>
</feature>
<dbReference type="GO" id="GO:0080120">
    <property type="term" value="P:CAAX-box protein maturation"/>
    <property type="evidence" value="ECO:0007669"/>
    <property type="project" value="UniProtKB-ARBA"/>
</dbReference>
<dbReference type="InterPro" id="IPR003675">
    <property type="entry name" value="Rce1/LyrA-like_dom"/>
</dbReference>
<dbReference type="EMBL" id="FNET01000001">
    <property type="protein sequence ID" value="SDJ07291.1"/>
    <property type="molecule type" value="Genomic_DNA"/>
</dbReference>
<keyword evidence="1" id="KW-1133">Transmembrane helix</keyword>
<feature type="transmembrane region" description="Helical" evidence="1">
    <location>
        <begin position="235"/>
        <end position="254"/>
    </location>
</feature>
<feature type="transmembrane region" description="Helical" evidence="1">
    <location>
        <begin position="102"/>
        <end position="123"/>
    </location>
</feature>
<sequence length="275" mass="28784">MRFLKQFLLIAAVTFAGGTGVQALGWNAPLTLVAGVAAAALALAAYAWVVRRTERREPTEVSLKIAPGALGRGVLVGLAMFGAVILNITFLGGYEVRGWGSVSGMIAIFGFMVAVAVTEELMYRGVLFRIIEERLGTWLSLVLSGLVFGFAHIFNPNATVWSSLAIAIEAGLMLGAAYVATRNLWVPIGVHFAWNFAQGGIFSTSVSGQDAPQGLLDGVTSGPALVTGGNFGPEASVYSVLAGLVVTAAFLWLAKRRGTIMPRRGRTAPAATLAA</sequence>
<dbReference type="PANTHER" id="PTHR39430:SF1">
    <property type="entry name" value="PROTEASE"/>
    <property type="match status" value="1"/>
</dbReference>